<feature type="compositionally biased region" description="Basic and acidic residues" evidence="1">
    <location>
        <begin position="295"/>
        <end position="307"/>
    </location>
</feature>
<feature type="region of interest" description="Disordered" evidence="1">
    <location>
        <begin position="285"/>
        <end position="325"/>
    </location>
</feature>
<dbReference type="Pfam" id="PF06074">
    <property type="entry name" value="Portal_Mu"/>
    <property type="match status" value="1"/>
</dbReference>
<dbReference type="EMBL" id="NIDE01000003">
    <property type="protein sequence ID" value="OWK44414.1"/>
    <property type="molecule type" value="Genomic_DNA"/>
</dbReference>
<comment type="caution">
    <text evidence="2">The sequence shown here is derived from an EMBL/GenBank/DDBJ whole genome shotgun (WGS) entry which is preliminary data.</text>
</comment>
<feature type="region of interest" description="Disordered" evidence="1">
    <location>
        <begin position="344"/>
        <end position="385"/>
    </location>
</feature>
<proteinExistence type="predicted"/>
<organism evidence="2 3">
    <name type="scientific">Fimbriiglobus ruber</name>
    <dbReference type="NCBI Taxonomy" id="1908690"/>
    <lineage>
        <taxon>Bacteria</taxon>
        <taxon>Pseudomonadati</taxon>
        <taxon>Planctomycetota</taxon>
        <taxon>Planctomycetia</taxon>
        <taxon>Gemmatales</taxon>
        <taxon>Gemmataceae</taxon>
        <taxon>Fimbriiglobus</taxon>
    </lineage>
</organism>
<feature type="region of interest" description="Disordered" evidence="1">
    <location>
        <begin position="513"/>
        <end position="536"/>
    </location>
</feature>
<evidence type="ECO:0000313" key="3">
    <source>
        <dbReference type="Proteomes" id="UP000214646"/>
    </source>
</evidence>
<name>A0A225DXV9_9BACT</name>
<keyword evidence="3" id="KW-1185">Reference proteome</keyword>
<accession>A0A225DXV9</accession>
<feature type="compositionally biased region" description="Gly residues" evidence="1">
    <location>
        <begin position="237"/>
        <end position="254"/>
    </location>
</feature>
<feature type="region of interest" description="Disordered" evidence="1">
    <location>
        <begin position="219"/>
        <end position="258"/>
    </location>
</feature>
<evidence type="ECO:0000256" key="1">
    <source>
        <dbReference type="SAM" id="MobiDB-lite"/>
    </source>
</evidence>
<dbReference type="Proteomes" id="UP000214646">
    <property type="component" value="Unassembled WGS sequence"/>
</dbReference>
<reference evidence="3" key="1">
    <citation type="submission" date="2017-06" db="EMBL/GenBank/DDBJ databases">
        <title>Genome analysis of Fimbriiglobus ruber SP5, the first member of the order Planctomycetales with confirmed chitinolytic capability.</title>
        <authorList>
            <person name="Ravin N.V."/>
            <person name="Rakitin A.L."/>
            <person name="Ivanova A.A."/>
            <person name="Beletsky A.V."/>
            <person name="Kulichevskaya I.S."/>
            <person name="Mardanov A.V."/>
            <person name="Dedysh S.N."/>
        </authorList>
    </citation>
    <scope>NUCLEOTIDE SEQUENCE [LARGE SCALE GENOMIC DNA]</scope>
    <source>
        <strain evidence="3">SP5</strain>
    </source>
</reference>
<protein>
    <submittedName>
        <fullName evidence="2">Uncharacterized protein</fullName>
    </submittedName>
</protein>
<dbReference type="AlphaFoldDB" id="A0A225DXV9"/>
<dbReference type="InterPro" id="IPR009279">
    <property type="entry name" value="Portal_Mu"/>
</dbReference>
<evidence type="ECO:0000313" key="2">
    <source>
        <dbReference type="EMBL" id="OWK44414.1"/>
    </source>
</evidence>
<sequence>MAGRSHGVGLRDYVYWAWWLRDEMLSWLTDYMEKVGSMGLLLFYYEDGNPAAEAAAKQAAAEARGKSALAVPVPRGRDKDAAKVEVIAAQTAGAQFLVDMVDRYFERHIERLYVGQSLSAGTEGSGLGGSGVAVLHADTKFNLLAWDADNLADTLTRDLVGVFQHLNFRGVNWRYRWAFRLPDPDAKAKLDALVQVANLPGAKLAFKADEVRALVGLTKPGPGDEIVGGDDAPDQGGPAGPADGAGGEPDGGDPGDPWTAALVAAMMAARARGDDAAVDRLAALVQPDDPPADPNDERDRSPDHTPEQYEWLDESPSSGGKTKAVGYGEHADQVLYGERAKQALRAQEKAKGAAPGSTQKKGSADHSPAANSATVATAAAKPGAVPTGQIESLADQLKAKPAAEAAKAQKAACQVIRASTFDVRSAARRAGLAPIVAGGRVEQLKRAVDAANTSNDWDEVERILTRHYKGKSLAMQAEMRQNLKDNTDPAVIAARRAAEVAAVPKVDHLKKYGTLTPYHPNTHGTKDKPPHSPSYEKWTKKKGKIFVGEDDTWIYQHRDGTAVAYPGGHPDFRSAGLVKAHATIKGGYAGNRSESGDFGKFEAESGRQRIDGKETWHHHEDCKTGELIDEKYHRAFTHEGGVSILKR</sequence>
<gene>
    <name evidence="2" type="ORF">FRUB_02346</name>
</gene>
<dbReference type="OrthoDB" id="290370at2"/>
<dbReference type="InterPro" id="IPR032869">
    <property type="entry name" value="WHH_dom_containing"/>
</dbReference>
<dbReference type="Pfam" id="PF14414">
    <property type="entry name" value="WHH"/>
    <property type="match status" value="1"/>
</dbReference>
<feature type="compositionally biased region" description="Low complexity" evidence="1">
    <location>
        <begin position="367"/>
        <end position="385"/>
    </location>
</feature>